<dbReference type="CDD" id="cd06550">
    <property type="entry name" value="TM_ABC_iron-siderophores_like"/>
    <property type="match status" value="1"/>
</dbReference>
<feature type="transmembrane region" description="Helical" evidence="8">
    <location>
        <begin position="106"/>
        <end position="124"/>
    </location>
</feature>
<feature type="transmembrane region" description="Helical" evidence="8">
    <location>
        <begin position="77"/>
        <end position="94"/>
    </location>
</feature>
<dbReference type="GO" id="GO:0033214">
    <property type="term" value="P:siderophore-iron import into cell"/>
    <property type="evidence" value="ECO:0007669"/>
    <property type="project" value="TreeGrafter"/>
</dbReference>
<evidence type="ECO:0000256" key="1">
    <source>
        <dbReference type="ARBA" id="ARBA00004651"/>
    </source>
</evidence>
<reference evidence="9 10" key="1">
    <citation type="submission" date="2017-12" db="EMBL/GenBank/DDBJ databases">
        <title>Taxonomic description and draft genome of Pradoshia cofamensis Gen. nov., sp. nov., a thermotolerant bacillale isolated from anterior gut of earthworm Eisenia fetida.</title>
        <authorList>
            <person name="Saha T."/>
            <person name="Chakraborty R."/>
        </authorList>
    </citation>
    <scope>NUCLEOTIDE SEQUENCE [LARGE SCALE GENOMIC DNA]</scope>
    <source>
        <strain evidence="9 10">EAG3</strain>
    </source>
</reference>
<dbReference type="OrthoDB" id="9811721at2"/>
<comment type="similarity">
    <text evidence="2">Belongs to the binding-protein-dependent transport system permease family. FecCD subfamily.</text>
</comment>
<evidence type="ECO:0000256" key="3">
    <source>
        <dbReference type="ARBA" id="ARBA00022448"/>
    </source>
</evidence>
<dbReference type="RefSeq" id="WP_104850636.1">
    <property type="nucleotide sequence ID" value="NZ_PKOZ01000016.1"/>
</dbReference>
<dbReference type="InterPro" id="IPR037294">
    <property type="entry name" value="ABC_BtuC-like"/>
</dbReference>
<evidence type="ECO:0000313" key="9">
    <source>
        <dbReference type="EMBL" id="PQD93995.1"/>
    </source>
</evidence>
<feature type="transmembrane region" description="Helical" evidence="8">
    <location>
        <begin position="256"/>
        <end position="286"/>
    </location>
</feature>
<keyword evidence="5 8" id="KW-0812">Transmembrane</keyword>
<comment type="subcellular location">
    <subcellularLocation>
        <location evidence="1">Cell membrane</location>
        <topology evidence="1">Multi-pass membrane protein</topology>
    </subcellularLocation>
</comment>
<keyword evidence="3" id="KW-0813">Transport</keyword>
<dbReference type="Pfam" id="PF01032">
    <property type="entry name" value="FecCD"/>
    <property type="match status" value="1"/>
</dbReference>
<organism evidence="9 10">
    <name type="scientific">Pradoshia eiseniae</name>
    <dbReference type="NCBI Taxonomy" id="2064768"/>
    <lineage>
        <taxon>Bacteria</taxon>
        <taxon>Bacillati</taxon>
        <taxon>Bacillota</taxon>
        <taxon>Bacilli</taxon>
        <taxon>Bacillales</taxon>
        <taxon>Bacillaceae</taxon>
        <taxon>Pradoshia</taxon>
    </lineage>
</organism>
<dbReference type="GO" id="GO:0022857">
    <property type="term" value="F:transmembrane transporter activity"/>
    <property type="evidence" value="ECO:0007669"/>
    <property type="project" value="InterPro"/>
</dbReference>
<feature type="transmembrane region" description="Helical" evidence="8">
    <location>
        <begin position="210"/>
        <end position="231"/>
    </location>
</feature>
<comment type="caution">
    <text evidence="9">The sequence shown here is derived from an EMBL/GenBank/DDBJ whole genome shotgun (WGS) entry which is preliminary data.</text>
</comment>
<dbReference type="PANTHER" id="PTHR30472:SF25">
    <property type="entry name" value="ABC TRANSPORTER PERMEASE PROTEIN MJ0876-RELATED"/>
    <property type="match status" value="1"/>
</dbReference>
<accession>A0A2S7MW65</accession>
<proteinExistence type="inferred from homology"/>
<keyword evidence="6 8" id="KW-1133">Transmembrane helix</keyword>
<sequence>MSNRVGKQRGIKLVTLYAGSLFFLAAAIVWGILIGSADLSVKEIVGILLKNMTGYDGFFDGQKNIEMIIWNIRLPRILLALLVGGALALAGAAFQGLLQNPLADPYTIGVSSGASVGAVIVLFFQLEIAIIGSYTLPLVAILFSLASLFLVLGITRAASKTYANETIILSGIILNSFIGAVISLIIALSSGDQTREVLNWLMGSVAMKNWGHVGLFFPFFVLGAIVILYHYRELNALALGDEAAQYSGMNVRRKKLVLLISAGLLTGAAVSVSGAIGFVGLVIPHLVRLVTGADHKHLLPISMMIGGGYLVIADMIARTIVSPQELPIGVVTALIGAPVFTYLLIRERIKRRNMAC</sequence>
<dbReference type="EMBL" id="PKOZ01000016">
    <property type="protein sequence ID" value="PQD93995.1"/>
    <property type="molecule type" value="Genomic_DNA"/>
</dbReference>
<dbReference type="Proteomes" id="UP000239663">
    <property type="component" value="Unassembled WGS sequence"/>
</dbReference>
<feature type="transmembrane region" description="Helical" evidence="8">
    <location>
        <begin position="167"/>
        <end position="189"/>
    </location>
</feature>
<dbReference type="SUPFAM" id="SSF81345">
    <property type="entry name" value="ABC transporter involved in vitamin B12 uptake, BtuC"/>
    <property type="match status" value="1"/>
</dbReference>
<keyword evidence="7 8" id="KW-0472">Membrane</keyword>
<evidence type="ECO:0000256" key="2">
    <source>
        <dbReference type="ARBA" id="ARBA00007935"/>
    </source>
</evidence>
<evidence type="ECO:0000256" key="5">
    <source>
        <dbReference type="ARBA" id="ARBA00022692"/>
    </source>
</evidence>
<evidence type="ECO:0000256" key="4">
    <source>
        <dbReference type="ARBA" id="ARBA00022475"/>
    </source>
</evidence>
<name>A0A2S7MW65_9BACI</name>
<feature type="transmembrane region" description="Helical" evidence="8">
    <location>
        <begin position="136"/>
        <end position="155"/>
    </location>
</feature>
<evidence type="ECO:0000313" key="10">
    <source>
        <dbReference type="Proteomes" id="UP000239663"/>
    </source>
</evidence>
<dbReference type="Gene3D" id="1.10.3470.10">
    <property type="entry name" value="ABC transporter involved in vitamin B12 uptake, BtuC"/>
    <property type="match status" value="1"/>
</dbReference>
<evidence type="ECO:0000256" key="7">
    <source>
        <dbReference type="ARBA" id="ARBA00023136"/>
    </source>
</evidence>
<gene>
    <name evidence="9" type="primary">btuC</name>
    <name evidence="9" type="ORF">CYL18_16610</name>
</gene>
<dbReference type="PANTHER" id="PTHR30472">
    <property type="entry name" value="FERRIC ENTEROBACTIN TRANSPORT SYSTEM PERMEASE PROTEIN"/>
    <property type="match status" value="1"/>
</dbReference>
<dbReference type="InterPro" id="IPR000522">
    <property type="entry name" value="ABC_transptr_permease_BtuC"/>
</dbReference>
<protein>
    <submittedName>
        <fullName evidence="9">ABC transporter permease</fullName>
    </submittedName>
</protein>
<dbReference type="AlphaFoldDB" id="A0A2S7MW65"/>
<feature type="transmembrane region" description="Helical" evidence="8">
    <location>
        <begin position="14"/>
        <end position="34"/>
    </location>
</feature>
<keyword evidence="10" id="KW-1185">Reference proteome</keyword>
<dbReference type="GO" id="GO:0005886">
    <property type="term" value="C:plasma membrane"/>
    <property type="evidence" value="ECO:0007669"/>
    <property type="project" value="UniProtKB-SubCell"/>
</dbReference>
<dbReference type="FunFam" id="1.10.3470.10:FF:000001">
    <property type="entry name" value="Vitamin B12 ABC transporter permease BtuC"/>
    <property type="match status" value="1"/>
</dbReference>
<keyword evidence="4" id="KW-1003">Cell membrane</keyword>
<feature type="transmembrane region" description="Helical" evidence="8">
    <location>
        <begin position="326"/>
        <end position="345"/>
    </location>
</feature>
<evidence type="ECO:0000256" key="8">
    <source>
        <dbReference type="SAM" id="Phobius"/>
    </source>
</evidence>
<evidence type="ECO:0000256" key="6">
    <source>
        <dbReference type="ARBA" id="ARBA00022989"/>
    </source>
</evidence>